<dbReference type="AlphaFoldDB" id="A0A3N4LJ15"/>
<evidence type="ECO:0000313" key="3">
    <source>
        <dbReference type="Proteomes" id="UP000267821"/>
    </source>
</evidence>
<proteinExistence type="predicted"/>
<reference evidence="2 3" key="1">
    <citation type="journal article" date="2018" name="Nat. Ecol. Evol.">
        <title>Pezizomycetes genomes reveal the molecular basis of ectomycorrhizal truffle lifestyle.</title>
        <authorList>
            <person name="Murat C."/>
            <person name="Payen T."/>
            <person name="Noel B."/>
            <person name="Kuo A."/>
            <person name="Morin E."/>
            <person name="Chen J."/>
            <person name="Kohler A."/>
            <person name="Krizsan K."/>
            <person name="Balestrini R."/>
            <person name="Da Silva C."/>
            <person name="Montanini B."/>
            <person name="Hainaut M."/>
            <person name="Levati E."/>
            <person name="Barry K.W."/>
            <person name="Belfiori B."/>
            <person name="Cichocki N."/>
            <person name="Clum A."/>
            <person name="Dockter R.B."/>
            <person name="Fauchery L."/>
            <person name="Guy J."/>
            <person name="Iotti M."/>
            <person name="Le Tacon F."/>
            <person name="Lindquist E.A."/>
            <person name="Lipzen A."/>
            <person name="Malagnac F."/>
            <person name="Mello A."/>
            <person name="Molinier V."/>
            <person name="Miyauchi S."/>
            <person name="Poulain J."/>
            <person name="Riccioni C."/>
            <person name="Rubini A."/>
            <person name="Sitrit Y."/>
            <person name="Splivallo R."/>
            <person name="Traeger S."/>
            <person name="Wang M."/>
            <person name="Zifcakova L."/>
            <person name="Wipf D."/>
            <person name="Zambonelli A."/>
            <person name="Paolocci F."/>
            <person name="Nowrousian M."/>
            <person name="Ottonello S."/>
            <person name="Baldrian P."/>
            <person name="Spatafora J.W."/>
            <person name="Henrissat B."/>
            <person name="Nagy L.G."/>
            <person name="Aury J.M."/>
            <person name="Wincker P."/>
            <person name="Grigoriev I.V."/>
            <person name="Bonfante P."/>
            <person name="Martin F.M."/>
        </authorList>
    </citation>
    <scope>NUCLEOTIDE SEQUENCE [LARGE SCALE GENOMIC DNA]</scope>
    <source>
        <strain evidence="2 3">ATCC MYA-4762</strain>
    </source>
</reference>
<organism evidence="2 3">
    <name type="scientific">Terfezia boudieri ATCC MYA-4762</name>
    <dbReference type="NCBI Taxonomy" id="1051890"/>
    <lineage>
        <taxon>Eukaryota</taxon>
        <taxon>Fungi</taxon>
        <taxon>Dikarya</taxon>
        <taxon>Ascomycota</taxon>
        <taxon>Pezizomycotina</taxon>
        <taxon>Pezizomycetes</taxon>
        <taxon>Pezizales</taxon>
        <taxon>Pezizaceae</taxon>
        <taxon>Terfezia</taxon>
    </lineage>
</organism>
<keyword evidence="3" id="KW-1185">Reference proteome</keyword>
<accession>A0A3N4LJ15</accession>
<sequence>MYAYNYCPPTELFPTPSLQLGLIAGVVATFRLTVSVPLSVVSLFRKVGCRLRVMRLKAKV</sequence>
<name>A0A3N4LJ15_9PEZI</name>
<keyword evidence="1" id="KW-0472">Membrane</keyword>
<dbReference type="EMBL" id="ML121559">
    <property type="protein sequence ID" value="RPB21432.1"/>
    <property type="molecule type" value="Genomic_DNA"/>
</dbReference>
<evidence type="ECO:0000256" key="1">
    <source>
        <dbReference type="SAM" id="Phobius"/>
    </source>
</evidence>
<keyword evidence="1" id="KW-1133">Transmembrane helix</keyword>
<dbReference type="InParanoid" id="A0A3N4LJ15"/>
<protein>
    <submittedName>
        <fullName evidence="2">Uncharacterized protein</fullName>
    </submittedName>
</protein>
<dbReference type="Proteomes" id="UP000267821">
    <property type="component" value="Unassembled WGS sequence"/>
</dbReference>
<feature type="transmembrane region" description="Helical" evidence="1">
    <location>
        <begin position="20"/>
        <end position="44"/>
    </location>
</feature>
<keyword evidence="1" id="KW-0812">Transmembrane</keyword>
<evidence type="ECO:0000313" key="2">
    <source>
        <dbReference type="EMBL" id="RPB21432.1"/>
    </source>
</evidence>
<gene>
    <name evidence="2" type="ORF">L211DRAFT_840635</name>
</gene>